<proteinExistence type="predicted"/>
<keyword evidence="1" id="KW-0732">Signal</keyword>
<organism evidence="2 3">
    <name type="scientific">Perkinsus olseni</name>
    <name type="common">Perkinsus atlanticus</name>
    <dbReference type="NCBI Taxonomy" id="32597"/>
    <lineage>
        <taxon>Eukaryota</taxon>
        <taxon>Sar</taxon>
        <taxon>Alveolata</taxon>
        <taxon>Perkinsozoa</taxon>
        <taxon>Perkinsea</taxon>
        <taxon>Perkinsida</taxon>
        <taxon>Perkinsidae</taxon>
        <taxon>Perkinsus</taxon>
    </lineage>
</organism>
<evidence type="ECO:0000313" key="2">
    <source>
        <dbReference type="EMBL" id="KAF4705576.1"/>
    </source>
</evidence>
<dbReference type="AlphaFoldDB" id="A0A7J6QD39"/>
<dbReference type="InterPro" id="IPR017853">
    <property type="entry name" value="GH"/>
</dbReference>
<comment type="caution">
    <text evidence="2">The sequence shown here is derived from an EMBL/GenBank/DDBJ whole genome shotgun (WGS) entry which is preliminary data.</text>
</comment>
<dbReference type="Proteomes" id="UP000574390">
    <property type="component" value="Unassembled WGS sequence"/>
</dbReference>
<accession>A0A7J6QD39</accession>
<protein>
    <submittedName>
        <fullName evidence="2">Uncharacterized protein</fullName>
    </submittedName>
</protein>
<evidence type="ECO:0000313" key="3">
    <source>
        <dbReference type="Proteomes" id="UP000574390"/>
    </source>
</evidence>
<gene>
    <name evidence="2" type="ORF">FOZ62_023115</name>
</gene>
<reference evidence="2 3" key="1">
    <citation type="submission" date="2020-04" db="EMBL/GenBank/DDBJ databases">
        <title>Perkinsus olseni comparative genomics.</title>
        <authorList>
            <person name="Bogema D.R."/>
        </authorList>
    </citation>
    <scope>NUCLEOTIDE SEQUENCE [LARGE SCALE GENOMIC DNA]</scope>
    <source>
        <strain evidence="2">ATCC PRA-205</strain>
    </source>
</reference>
<dbReference type="SUPFAM" id="SSF51445">
    <property type="entry name" value="(Trans)glycosidases"/>
    <property type="match status" value="1"/>
</dbReference>
<feature type="signal peptide" evidence="1">
    <location>
        <begin position="1"/>
        <end position="30"/>
    </location>
</feature>
<sequence length="340" mass="39292">MFDLRWIGIFSLCRMLTPISLLSLYILGSATPSVTEFYKEVSTPWDHKQTPWCWGCPTCGNYTWDYYFNYTLDMVVRNYMLNGYYISRESILKTTDSFAPLWDKHGFMSLRLRVKGRGGRILADLRDFWFPSWNETFNKTAFVESVKNFTKDYPVDGFILGFPHGKRKFWKTDITQAMKECFEAIEELRMVSALSFLSRDWHRVEDAAFGRIADLNFVYLTPYGPDFITDLYAEEVIKNATLAGVKKETLVLGIALQGNPPVEGYSTAILDYHGDPKGDGVVKTKDGDVYFNSQKRATDKLLLAERFGLHGVYLRDGYFYVQDLLPWDKRSLFYALAQEA</sequence>
<feature type="chain" id="PRO_5029821450" evidence="1">
    <location>
        <begin position="31"/>
        <end position="340"/>
    </location>
</feature>
<dbReference type="EMBL" id="JABANM010030844">
    <property type="protein sequence ID" value="KAF4705576.1"/>
    <property type="molecule type" value="Genomic_DNA"/>
</dbReference>
<evidence type="ECO:0000256" key="1">
    <source>
        <dbReference type="SAM" id="SignalP"/>
    </source>
</evidence>
<name>A0A7J6QD39_PEROL</name>